<evidence type="ECO:0000256" key="6">
    <source>
        <dbReference type="SAM" id="MobiDB-lite"/>
    </source>
</evidence>
<comment type="function">
    <text evidence="5">Involved in the post-translational conjugation of arginine to the N-terminal aspartate or glutamate of a protein. This arginylation is required for degradation of the protein via the ubiquitin pathway.</text>
</comment>
<dbReference type="EC" id="2.3.2.8" evidence="5"/>
<dbReference type="InterPro" id="IPR007471">
    <property type="entry name" value="N-end_Aminoacyl_Trfase_N"/>
</dbReference>
<accession>A0ABD0K866</accession>
<dbReference type="AlphaFoldDB" id="A0ABD0K866"/>
<evidence type="ECO:0000256" key="3">
    <source>
        <dbReference type="ARBA" id="ARBA00022786"/>
    </source>
</evidence>
<evidence type="ECO:0000313" key="10">
    <source>
        <dbReference type="Proteomes" id="UP001519460"/>
    </source>
</evidence>
<keyword evidence="4 5" id="KW-0012">Acyltransferase</keyword>
<feature type="region of interest" description="Disordered" evidence="6">
    <location>
        <begin position="102"/>
        <end position="251"/>
    </location>
</feature>
<reference evidence="9 10" key="1">
    <citation type="journal article" date="2023" name="Sci. Data">
        <title>Genome assembly of the Korean intertidal mud-creeper Batillaria attramentaria.</title>
        <authorList>
            <person name="Patra A.K."/>
            <person name="Ho P.T."/>
            <person name="Jun S."/>
            <person name="Lee S.J."/>
            <person name="Kim Y."/>
            <person name="Won Y.J."/>
        </authorList>
    </citation>
    <scope>NUCLEOTIDE SEQUENCE [LARGE SCALE GENOMIC DNA]</scope>
    <source>
        <strain evidence="9">Wonlab-2016</strain>
    </source>
</reference>
<dbReference type="GO" id="GO:0004057">
    <property type="term" value="F:arginyl-tRNA--protein transferase activity"/>
    <property type="evidence" value="ECO:0007669"/>
    <property type="project" value="UniProtKB-EC"/>
</dbReference>
<dbReference type="SUPFAM" id="SSF55729">
    <property type="entry name" value="Acyl-CoA N-acyltransferases (Nat)"/>
    <property type="match status" value="1"/>
</dbReference>
<dbReference type="InterPro" id="IPR007472">
    <property type="entry name" value="N-end_Aminoacyl_Trfase_C"/>
</dbReference>
<evidence type="ECO:0000256" key="1">
    <source>
        <dbReference type="ARBA" id="ARBA00009991"/>
    </source>
</evidence>
<comment type="catalytic activity">
    <reaction evidence="5">
        <text>an N-terminal L-alpha-aminoacyl-[protein] + L-arginyl-tRNA(Arg) = an N-terminal L-arginyl-L-aminoacyl-[protein] + tRNA(Arg) + H(+)</text>
        <dbReference type="Rhea" id="RHEA:10208"/>
        <dbReference type="Rhea" id="RHEA-COMP:9658"/>
        <dbReference type="Rhea" id="RHEA-COMP:9673"/>
        <dbReference type="Rhea" id="RHEA-COMP:10636"/>
        <dbReference type="Rhea" id="RHEA-COMP:10638"/>
        <dbReference type="ChEBI" id="CHEBI:15378"/>
        <dbReference type="ChEBI" id="CHEBI:78442"/>
        <dbReference type="ChEBI" id="CHEBI:78513"/>
        <dbReference type="ChEBI" id="CHEBI:78597"/>
        <dbReference type="ChEBI" id="CHEBI:83562"/>
        <dbReference type="EC" id="2.3.2.8"/>
    </reaction>
</comment>
<dbReference type="InterPro" id="IPR030700">
    <property type="entry name" value="N-end_Aminoacyl_Trfase"/>
</dbReference>
<feature type="domain" description="N-end aminoacyl transferase N-terminal" evidence="7">
    <location>
        <begin position="19"/>
        <end position="89"/>
    </location>
</feature>
<dbReference type="PANTHER" id="PTHR21367">
    <property type="entry name" value="ARGININE-TRNA-PROTEIN TRANSFERASE 1"/>
    <property type="match status" value="1"/>
</dbReference>
<dbReference type="PANTHER" id="PTHR21367:SF1">
    <property type="entry name" value="ARGINYL-TRNA--PROTEIN TRANSFERASE 1"/>
    <property type="match status" value="1"/>
</dbReference>
<sequence>MASRERSIVEYFAEHEHYRCGYCGGKDTNYSHGMWAHALTVEDYQDLIDRGWRRSGKYCYKPTMNQMCCPHYTIRQDALNFRMSKSHKKTIKRVNRFLITGERPGAKEMSGDGDADMATEGAGGDNFISAKSSELSLSSSDIKGDMTGAKSVSPSSSESKASASQKGKTVLPEGSDNNVSTQSSSGAHSKPSNSQEKQHVKSPPKPGLGPDASKPRCRKAKEIRLEKRLNKTGQSAEQAREKSTNKNNQAKSLEDFLNEPLKAENPAHRLEIKLVRSNPKSLEFLASYVQAHKVYHKYQMVIHKDPPDKPNLKQYTRFLVDSPLQVKLVQTSPKSSQYRFTFKESFELFRKYQVSIHKEKESENTQDTYTSFLGDSPLGDSPLGDSPLGDSPLQAVMPAPGEGGLPQGYGSFHQQYILDGKIIAVGVVDVLPHCVSSVYLYYDPDYSFLSLGTYSALREIAFVRELQKSAQDLKWYYMGFYIHSCPKMRYKGQYYPSYLLCPESYSWIPIEKCLPKLEASAYARLEEEGKEDVNGNIDIDRVLVLHDREAMPYEVYRFMNRQARDEEEVKEYAAFVGRKCAERMLLFRK</sequence>
<dbReference type="PIRSF" id="PIRSF037207">
    <property type="entry name" value="ATE1_euk"/>
    <property type="match status" value="1"/>
</dbReference>
<feature type="compositionally biased region" description="Basic and acidic residues" evidence="6">
    <location>
        <begin position="220"/>
        <end position="229"/>
    </location>
</feature>
<comment type="similarity">
    <text evidence="1 5">Belongs to the R-transferase family.</text>
</comment>
<organism evidence="9 10">
    <name type="scientific">Batillaria attramentaria</name>
    <dbReference type="NCBI Taxonomy" id="370345"/>
    <lineage>
        <taxon>Eukaryota</taxon>
        <taxon>Metazoa</taxon>
        <taxon>Spiralia</taxon>
        <taxon>Lophotrochozoa</taxon>
        <taxon>Mollusca</taxon>
        <taxon>Gastropoda</taxon>
        <taxon>Caenogastropoda</taxon>
        <taxon>Sorbeoconcha</taxon>
        <taxon>Cerithioidea</taxon>
        <taxon>Batillariidae</taxon>
        <taxon>Batillaria</taxon>
    </lineage>
</organism>
<evidence type="ECO:0000256" key="4">
    <source>
        <dbReference type="ARBA" id="ARBA00023315"/>
    </source>
</evidence>
<gene>
    <name evidence="9" type="ORF">BaRGS_00025446</name>
</gene>
<evidence type="ECO:0000259" key="8">
    <source>
        <dbReference type="Pfam" id="PF04377"/>
    </source>
</evidence>
<dbReference type="Pfam" id="PF04376">
    <property type="entry name" value="ATE_N"/>
    <property type="match status" value="1"/>
</dbReference>
<keyword evidence="3 5" id="KW-0833">Ubl conjugation pathway</keyword>
<feature type="compositionally biased region" description="Polar residues" evidence="6">
    <location>
        <begin position="175"/>
        <end position="195"/>
    </location>
</feature>
<evidence type="ECO:0000313" key="9">
    <source>
        <dbReference type="EMBL" id="KAK7483279.1"/>
    </source>
</evidence>
<proteinExistence type="inferred from homology"/>
<evidence type="ECO:0000256" key="5">
    <source>
        <dbReference type="PIRNR" id="PIRNR037207"/>
    </source>
</evidence>
<evidence type="ECO:0000259" key="7">
    <source>
        <dbReference type="Pfam" id="PF04376"/>
    </source>
</evidence>
<name>A0ABD0K866_9CAEN</name>
<dbReference type="EMBL" id="JACVVK020000229">
    <property type="protein sequence ID" value="KAK7483279.1"/>
    <property type="molecule type" value="Genomic_DNA"/>
</dbReference>
<dbReference type="Proteomes" id="UP001519460">
    <property type="component" value="Unassembled WGS sequence"/>
</dbReference>
<feature type="compositionally biased region" description="Low complexity" evidence="6">
    <location>
        <begin position="149"/>
        <end position="166"/>
    </location>
</feature>
<feature type="domain" description="N-end rule aminoacyl transferase C-terminal" evidence="8">
    <location>
        <begin position="344"/>
        <end position="501"/>
    </location>
</feature>
<evidence type="ECO:0000256" key="2">
    <source>
        <dbReference type="ARBA" id="ARBA00022679"/>
    </source>
</evidence>
<comment type="caution">
    <text evidence="9">The sequence shown here is derived from an EMBL/GenBank/DDBJ whole genome shotgun (WGS) entry which is preliminary data.</text>
</comment>
<keyword evidence="2 5" id="KW-0808">Transferase</keyword>
<dbReference type="InterPro" id="IPR016181">
    <property type="entry name" value="Acyl_CoA_acyltransferase"/>
</dbReference>
<dbReference type="InterPro" id="IPR017137">
    <property type="entry name" value="Arg-tRNA-P_Trfase_1_euk"/>
</dbReference>
<protein>
    <recommendedName>
        <fullName evidence="5">Arginyl-tRNA--protein transferase 1</fullName>
        <shortName evidence="5">Arginyltransferase 1</shortName>
        <shortName evidence="5">R-transferase 1</shortName>
        <ecNumber evidence="5">2.3.2.8</ecNumber>
    </recommendedName>
    <alternativeName>
        <fullName evidence="5">Arginine-tRNA--protein transferase 1</fullName>
    </alternativeName>
</protein>
<keyword evidence="10" id="KW-1185">Reference proteome</keyword>
<dbReference type="Pfam" id="PF04377">
    <property type="entry name" value="ATE_C"/>
    <property type="match status" value="1"/>
</dbReference>